<comment type="subunit">
    <text evidence="6">Homodimer.</text>
</comment>
<dbReference type="EMBL" id="JBHSNS010000003">
    <property type="protein sequence ID" value="MFC5728957.1"/>
    <property type="molecule type" value="Genomic_DNA"/>
</dbReference>
<evidence type="ECO:0000256" key="1">
    <source>
        <dbReference type="ARBA" id="ARBA00022679"/>
    </source>
</evidence>
<dbReference type="EC" id="2.2.1.9" evidence="6"/>
<keyword evidence="6" id="KW-0474">Menaquinone biosynthesis</keyword>
<keyword evidence="3 6" id="KW-0460">Magnesium</keyword>
<dbReference type="PIRSF" id="PIRSF004983">
    <property type="entry name" value="MenD"/>
    <property type="match status" value="1"/>
</dbReference>
<name>A0ABW0ZF61_9ACTN</name>
<dbReference type="HAMAP" id="MF_01659">
    <property type="entry name" value="MenD"/>
    <property type="match status" value="1"/>
</dbReference>
<comment type="cofactor">
    <cofactor evidence="6">
        <name>Mg(2+)</name>
        <dbReference type="ChEBI" id="CHEBI:18420"/>
    </cofactor>
    <cofactor evidence="6">
        <name>Mn(2+)</name>
        <dbReference type="ChEBI" id="CHEBI:29035"/>
    </cofactor>
</comment>
<keyword evidence="4 6" id="KW-0786">Thiamine pyrophosphate</keyword>
<dbReference type="Proteomes" id="UP001596072">
    <property type="component" value="Unassembled WGS sequence"/>
</dbReference>
<evidence type="ECO:0000256" key="5">
    <source>
        <dbReference type="ARBA" id="ARBA00023211"/>
    </source>
</evidence>
<evidence type="ECO:0000256" key="2">
    <source>
        <dbReference type="ARBA" id="ARBA00022723"/>
    </source>
</evidence>
<evidence type="ECO:0000256" key="7">
    <source>
        <dbReference type="SAM" id="MobiDB-lite"/>
    </source>
</evidence>
<comment type="caution">
    <text evidence="10">The sequence shown here is derived from an EMBL/GenBank/DDBJ whole genome shotgun (WGS) entry which is preliminary data.</text>
</comment>
<feature type="region of interest" description="Disordered" evidence="7">
    <location>
        <begin position="187"/>
        <end position="220"/>
    </location>
</feature>
<dbReference type="InterPro" id="IPR012001">
    <property type="entry name" value="Thiamin_PyroP_enz_TPP-bd_dom"/>
</dbReference>
<dbReference type="Pfam" id="PF02776">
    <property type="entry name" value="TPP_enzyme_N"/>
    <property type="match status" value="1"/>
</dbReference>
<keyword evidence="1 6" id="KW-0808">Transferase</keyword>
<evidence type="ECO:0000313" key="11">
    <source>
        <dbReference type="Proteomes" id="UP001596072"/>
    </source>
</evidence>
<gene>
    <name evidence="6 10" type="primary">menD</name>
    <name evidence="10" type="ORF">ACFPQB_08500</name>
</gene>
<dbReference type="CDD" id="cd07037">
    <property type="entry name" value="TPP_PYR_MenD"/>
    <property type="match status" value="1"/>
</dbReference>
<dbReference type="SUPFAM" id="SSF52518">
    <property type="entry name" value="Thiamin diphosphate-binding fold (THDP-binding)"/>
    <property type="match status" value="2"/>
</dbReference>
<evidence type="ECO:0000256" key="4">
    <source>
        <dbReference type="ARBA" id="ARBA00023052"/>
    </source>
</evidence>
<accession>A0ABW0ZF61</accession>
<comment type="pathway">
    <text evidence="6">Quinol/quinone metabolism; 1,4-dihydroxy-2-naphthoate biosynthesis; 1,4-dihydroxy-2-naphthoate from chorismate: step 2/7.</text>
</comment>
<evidence type="ECO:0000259" key="9">
    <source>
        <dbReference type="Pfam" id="PF02776"/>
    </source>
</evidence>
<evidence type="ECO:0000259" key="8">
    <source>
        <dbReference type="Pfam" id="PF02775"/>
    </source>
</evidence>
<comment type="catalytic activity">
    <reaction evidence="6">
        <text>isochorismate + 2-oxoglutarate + H(+) = 5-enolpyruvoyl-6-hydroxy-2-succinyl-cyclohex-3-ene-1-carboxylate + CO2</text>
        <dbReference type="Rhea" id="RHEA:25593"/>
        <dbReference type="ChEBI" id="CHEBI:15378"/>
        <dbReference type="ChEBI" id="CHEBI:16526"/>
        <dbReference type="ChEBI" id="CHEBI:16810"/>
        <dbReference type="ChEBI" id="CHEBI:29780"/>
        <dbReference type="ChEBI" id="CHEBI:58818"/>
        <dbReference type="EC" id="2.2.1.9"/>
    </reaction>
</comment>
<evidence type="ECO:0000313" key="10">
    <source>
        <dbReference type="EMBL" id="MFC5728957.1"/>
    </source>
</evidence>
<dbReference type="CDD" id="cd02009">
    <property type="entry name" value="TPP_SHCHC_synthase"/>
    <property type="match status" value="1"/>
</dbReference>
<feature type="domain" description="Thiamine pyrophosphate enzyme TPP-binding" evidence="8">
    <location>
        <begin position="403"/>
        <end position="528"/>
    </location>
</feature>
<reference evidence="11" key="1">
    <citation type="journal article" date="2019" name="Int. J. Syst. Evol. Microbiol.">
        <title>The Global Catalogue of Microorganisms (GCM) 10K type strain sequencing project: providing services to taxonomists for standard genome sequencing and annotation.</title>
        <authorList>
            <consortium name="The Broad Institute Genomics Platform"/>
            <consortium name="The Broad Institute Genome Sequencing Center for Infectious Disease"/>
            <person name="Wu L."/>
            <person name="Ma J."/>
        </authorList>
    </citation>
    <scope>NUCLEOTIDE SEQUENCE [LARGE SCALE GENOMIC DNA]</scope>
    <source>
        <strain evidence="11">YIM 94188</strain>
    </source>
</reference>
<dbReference type="InterPro" id="IPR004433">
    <property type="entry name" value="MenaQ_synth_MenD"/>
</dbReference>
<keyword evidence="11" id="KW-1185">Reference proteome</keyword>
<dbReference type="Gene3D" id="3.40.50.970">
    <property type="match status" value="2"/>
</dbReference>
<comment type="pathway">
    <text evidence="6">Quinol/quinone metabolism; menaquinone biosynthesis.</text>
</comment>
<evidence type="ECO:0000256" key="3">
    <source>
        <dbReference type="ARBA" id="ARBA00022842"/>
    </source>
</evidence>
<dbReference type="PANTHER" id="PTHR42916:SF1">
    <property type="entry name" value="PROTEIN PHYLLO, CHLOROPLASTIC"/>
    <property type="match status" value="1"/>
</dbReference>
<dbReference type="RefSeq" id="WP_378527007.1">
    <property type="nucleotide sequence ID" value="NZ_JBHSNS010000003.1"/>
</dbReference>
<sequence length="559" mass="57904">MTPPTSPGDSATALAGALVDWLATAGVTDVVIAPGSRNAPLSFAVWAAAEGGRVRLHTRIDERTAGFLALGLTKVGARAAVLTTSGTAVANLHPAVLEAVHAGIGLVVVSADRPARLRGTGANQTTDQVGIFGPMVRTHDVATIAALESIDAPPDGVVHVNLQLDAPLVPEEPVQAAGVPAPRAASVVAGSGGLSPRGSAGNPSGRPDPAADGMGRDVLRRGPRTVVVAGDDAGPPARTLAEAAGWPLLAEPTSGARTGDHAIRCYRLLLASPLGAQVERVIVFGRPTLSRPVTRLIERDDVEVLVVPGRGVWPVRPAGSTLIDDPRWQEPAQDDLAWLAAWREADRDLARRVDQLLAAEPALTPYDVASAVSRALPAGGMLVVGASSPVRDLDLMALPAPVGERRRVIANRGLSGIDGTLSTAIGAALGRRHSTRNLALVGDLTFLHDQTGLVLGPDEARPDLTIVVANDDGGAIFSMLEQGAPAHAASFERLFGTPHGTDLASLCAAFQVPHLRVGSRPELEQALAMPNGGIEVIEATVSRTGRRELDARLRDLGHR</sequence>
<comment type="similarity">
    <text evidence="6">Belongs to the TPP enzyme family. MenD subfamily.</text>
</comment>
<evidence type="ECO:0000256" key="6">
    <source>
        <dbReference type="HAMAP-Rule" id="MF_01659"/>
    </source>
</evidence>
<dbReference type="Gene3D" id="3.40.50.1220">
    <property type="entry name" value="TPP-binding domain"/>
    <property type="match status" value="1"/>
</dbReference>
<protein>
    <recommendedName>
        <fullName evidence="6">2-succinyl-5-enolpyruvyl-6-hydroxy-3-cyclohexene-1-carboxylate synthase</fullName>
        <shortName evidence="6">SEPHCHC synthase</shortName>
        <ecNumber evidence="6">2.2.1.9</ecNumber>
    </recommendedName>
    <alternativeName>
        <fullName evidence="6">Menaquinone biosynthesis protein MenD</fullName>
    </alternativeName>
</protein>
<dbReference type="GO" id="GO:0070204">
    <property type="term" value="F:2-succinyl-5-enolpyruvyl-6-hydroxy-3-cyclohexene-1-carboxylic-acid synthase activity"/>
    <property type="evidence" value="ECO:0007669"/>
    <property type="project" value="UniProtKB-EC"/>
</dbReference>
<keyword evidence="2 6" id="KW-0479">Metal-binding</keyword>
<organism evidence="10 11">
    <name type="scientific">Nocardioides vastitatis</name>
    <dbReference type="NCBI Taxonomy" id="2568655"/>
    <lineage>
        <taxon>Bacteria</taxon>
        <taxon>Bacillati</taxon>
        <taxon>Actinomycetota</taxon>
        <taxon>Actinomycetes</taxon>
        <taxon>Propionibacteriales</taxon>
        <taxon>Nocardioidaceae</taxon>
        <taxon>Nocardioides</taxon>
    </lineage>
</organism>
<dbReference type="InterPro" id="IPR011766">
    <property type="entry name" value="TPP_enzyme_TPP-bd"/>
</dbReference>
<dbReference type="Pfam" id="PF02775">
    <property type="entry name" value="TPP_enzyme_C"/>
    <property type="match status" value="1"/>
</dbReference>
<dbReference type="NCBIfam" id="TIGR00173">
    <property type="entry name" value="menD"/>
    <property type="match status" value="1"/>
</dbReference>
<proteinExistence type="inferred from homology"/>
<dbReference type="InterPro" id="IPR029061">
    <property type="entry name" value="THDP-binding"/>
</dbReference>
<comment type="function">
    <text evidence="6">Catalyzes the thiamine diphosphate-dependent decarboxylation of 2-oxoglutarate and the subsequent addition of the resulting succinic semialdehyde-thiamine pyrophosphate anion to isochorismate to yield 2-succinyl-5-enolpyruvyl-6-hydroxy-3-cyclohexene-1-carboxylate (SEPHCHC).</text>
</comment>
<dbReference type="PANTHER" id="PTHR42916">
    <property type="entry name" value="2-SUCCINYL-5-ENOLPYRUVYL-6-HYDROXY-3-CYCLOHEXENE-1-CARBOXYLATE SYNTHASE"/>
    <property type="match status" value="1"/>
</dbReference>
<comment type="cofactor">
    <cofactor evidence="6">
        <name>thiamine diphosphate</name>
        <dbReference type="ChEBI" id="CHEBI:58937"/>
    </cofactor>
    <text evidence="6">Binds 1 thiamine pyrophosphate per subunit.</text>
</comment>
<feature type="domain" description="Thiamine pyrophosphate enzyme N-terminal TPP-binding" evidence="9">
    <location>
        <begin position="15"/>
        <end position="130"/>
    </location>
</feature>
<keyword evidence="5 6" id="KW-0464">Manganese</keyword>